<dbReference type="OrthoDB" id="5427664at2759"/>
<feature type="region of interest" description="Disordered" evidence="1">
    <location>
        <begin position="404"/>
        <end position="425"/>
    </location>
</feature>
<feature type="transmembrane region" description="Helical" evidence="2">
    <location>
        <begin position="233"/>
        <end position="252"/>
    </location>
</feature>
<dbReference type="RefSeq" id="XP_006674166.1">
    <property type="nucleotide sequence ID" value="XM_006674103.1"/>
</dbReference>
<feature type="transmembrane region" description="Helical" evidence="2">
    <location>
        <begin position="322"/>
        <end position="344"/>
    </location>
</feature>
<keyword evidence="2" id="KW-0472">Membrane</keyword>
<feature type="transmembrane region" description="Helical" evidence="2">
    <location>
        <begin position="181"/>
        <end position="200"/>
    </location>
</feature>
<dbReference type="PANTHER" id="PTHR37577">
    <property type="entry name" value="INTEGRAL MEMBRANE PROTEIN"/>
    <property type="match status" value="1"/>
</dbReference>
<dbReference type="STRING" id="983644.G3JSS5"/>
<dbReference type="AlphaFoldDB" id="G3JSS5"/>
<dbReference type="EMBL" id="JH126405">
    <property type="protein sequence ID" value="EGX88921.1"/>
    <property type="molecule type" value="Genomic_DNA"/>
</dbReference>
<keyword evidence="4" id="KW-1185">Reference proteome</keyword>
<dbReference type="OMA" id="CHISIYE"/>
<feature type="transmembrane region" description="Helical" evidence="2">
    <location>
        <begin position="524"/>
        <end position="547"/>
    </location>
</feature>
<evidence type="ECO:0000313" key="3">
    <source>
        <dbReference type="EMBL" id="EGX88921.1"/>
    </source>
</evidence>
<keyword evidence="2" id="KW-0812">Transmembrane</keyword>
<organism evidence="3 4">
    <name type="scientific">Cordyceps militaris (strain CM01)</name>
    <name type="common">Caterpillar fungus</name>
    <dbReference type="NCBI Taxonomy" id="983644"/>
    <lineage>
        <taxon>Eukaryota</taxon>
        <taxon>Fungi</taxon>
        <taxon>Dikarya</taxon>
        <taxon>Ascomycota</taxon>
        <taxon>Pezizomycotina</taxon>
        <taxon>Sordariomycetes</taxon>
        <taxon>Hypocreomycetidae</taxon>
        <taxon>Hypocreales</taxon>
        <taxon>Cordycipitaceae</taxon>
        <taxon>Cordyceps</taxon>
    </lineage>
</organism>
<feature type="transmembrane region" description="Helical" evidence="2">
    <location>
        <begin position="356"/>
        <end position="375"/>
    </location>
</feature>
<protein>
    <submittedName>
        <fullName evidence="3">Uncharacterized protein</fullName>
    </submittedName>
</protein>
<dbReference type="KEGG" id="cmt:CCM_08968"/>
<dbReference type="InterPro" id="IPR053018">
    <property type="entry name" value="Elsinochrome_Biosynth-Asso"/>
</dbReference>
<dbReference type="GeneID" id="18170972"/>
<feature type="transmembrane region" description="Helical" evidence="2">
    <location>
        <begin position="145"/>
        <end position="169"/>
    </location>
</feature>
<feature type="transmembrane region" description="Helical" evidence="2">
    <location>
        <begin position="490"/>
        <end position="512"/>
    </location>
</feature>
<dbReference type="Proteomes" id="UP000001610">
    <property type="component" value="Unassembled WGS sequence"/>
</dbReference>
<sequence>MSSESLLDPCTVQSDPDPDITGWGVVASFVVSVSVTVLTIMVGYLKAKLPKDRYNQVDLAFLSKIPGCRRRFRARCVEAQAASSDFSGPPSLKRSMTTRIRQRKIRVYESFIMAVSDQQLVTGLALVISTDVIFCTSSLREKWSIYSYQTAVASAFFAALTHLSCVTVLRDNLSQHTKLRWIRLGIMTFVLINLAFHLIVGQADSFQRDSSFTLACAWHQFRLIPVRKSGRVILTRFLNQVIMVGMLGYGFIRRATELHLRARATERARLTPKMSATELGEGISRYMDAVDLITDFEGKKPKRMATISRHLVILHMELWDSFLWQIIWLAFYWTFGFAQVLFYLLKNKFRKDEASFGQFMAVFLLALPILAGCEAQTGRKTNAKHDPDSNDEKWQAQKVGCGHQSPVHAKSESNVRVQQAPQNDSRCSSPLLAQDLSPGIVSQPVNSGVRAQILNHRCLVYTEDHMAEIGLQLDLYLQLKETSKTRVSTALLVLGLLYFVVLEIWAIVISRVYDLIPDTIPLTGWFSCLISISVVLIMFIIWIWITVATWRLSHKRALHENLGIEYTPQMYADALADMIRDRDRQKGGLVPLRSVISLQVDVEGQFSGKIVLAREKLDLSQELVPFRPGCVIEGRRQAASLDEYKVGWLPLSFYPNGSV</sequence>
<dbReference type="VEuPathDB" id="FungiDB:CCM_08968"/>
<name>G3JSS5_CORMM</name>
<dbReference type="PANTHER" id="PTHR37577:SF1">
    <property type="entry name" value="INTEGRAL MEMBRANE PROTEIN"/>
    <property type="match status" value="1"/>
</dbReference>
<feature type="transmembrane region" description="Helical" evidence="2">
    <location>
        <begin position="20"/>
        <end position="45"/>
    </location>
</feature>
<accession>G3JSS5</accession>
<feature type="compositionally biased region" description="Polar residues" evidence="1">
    <location>
        <begin position="412"/>
        <end position="425"/>
    </location>
</feature>
<proteinExistence type="predicted"/>
<reference evidence="3 4" key="1">
    <citation type="journal article" date="2011" name="Genome Biol.">
        <title>Genome sequence of the insect pathogenic fungus Cordyceps militaris, a valued traditional Chinese medicine.</title>
        <authorList>
            <person name="Zheng P."/>
            <person name="Xia Y."/>
            <person name="Xiao G."/>
            <person name="Xiong C."/>
            <person name="Hu X."/>
            <person name="Zhang S."/>
            <person name="Zheng H."/>
            <person name="Huang Y."/>
            <person name="Zhou Y."/>
            <person name="Wang S."/>
            <person name="Zhao G.P."/>
            <person name="Liu X."/>
            <person name="St Leger R.J."/>
            <person name="Wang C."/>
        </authorList>
    </citation>
    <scope>NUCLEOTIDE SEQUENCE [LARGE SCALE GENOMIC DNA]</scope>
    <source>
        <strain evidence="3 4">CM01</strain>
    </source>
</reference>
<dbReference type="InParanoid" id="G3JSS5"/>
<gene>
    <name evidence="3" type="ORF">CCM_08968</name>
</gene>
<keyword evidence="2" id="KW-1133">Transmembrane helix</keyword>
<evidence type="ECO:0000256" key="1">
    <source>
        <dbReference type="SAM" id="MobiDB-lite"/>
    </source>
</evidence>
<dbReference type="HOGENOM" id="CLU_416191_0_0_1"/>
<evidence type="ECO:0000313" key="4">
    <source>
        <dbReference type="Proteomes" id="UP000001610"/>
    </source>
</evidence>
<dbReference type="eggNOG" id="ENOG502SQSC">
    <property type="taxonomic scope" value="Eukaryota"/>
</dbReference>
<evidence type="ECO:0000256" key="2">
    <source>
        <dbReference type="SAM" id="Phobius"/>
    </source>
</evidence>